<accession>A0ABP0QN77</accession>
<name>A0ABP0QN77_9DINO</name>
<dbReference type="Proteomes" id="UP001642484">
    <property type="component" value="Unassembled WGS sequence"/>
</dbReference>
<evidence type="ECO:0000313" key="3">
    <source>
        <dbReference type="Proteomes" id="UP001642484"/>
    </source>
</evidence>
<feature type="compositionally biased region" description="Low complexity" evidence="1">
    <location>
        <begin position="578"/>
        <end position="596"/>
    </location>
</feature>
<proteinExistence type="predicted"/>
<sequence length="609" mass="65772">MFWTCLLLRPQYLLPSTRVVFLLDSPTSRIKVVAEHIDSVQDVITNSKLEKFSIAVMCGGRLDYMSSVQAKLDHCFPNSQSFITLITGGGESQTAKRKSKFAVVLHHGGAPKDQPTVPTMVPALKGKARAFEGLRQRCLSLTCSLRSSEDKQKAEALRASAMAGCVADEARIPRSEINVDDDEIMPDDDEAMEEVEDEAIDMDIDMFDGKRDYIVDLFTFSRGLAFYEPILVQLLSASTAHVCAVITSTAHPSASVMARRLGLEVFVALPASTDHSISHGVQIQESIFKHLFLQQKGLSSLKHLRTSGKRVAVASSLQFIEGPALTEAQQILDINDVHVDADDMFGGLDVNHASLDVKIPQLLTRELANNNLGLAMSGPGMGRGLVTHRPLAEGERICFATCAKFTSAERLMAWLKLPGHADLANGLLLVKNVRCNEQIGNIYCCLLGAARYCQHFQGIRKTANCAWTCDPVAGSSSKMISLVVRTHNGQGVAKGSALCCNYGLSYDLTAPGLEDGDSSRGKRFRGALDAVFNHTQDQEEAKPSTSGPPPTPDPKTPKPKPSPPQLLPPPSSTPKPVPAETAPTPTPVAVVETPVKTDPPPQAESNPCC</sequence>
<protein>
    <submittedName>
        <fullName evidence="2">Uncharacterized protein</fullName>
    </submittedName>
</protein>
<dbReference type="SUPFAM" id="SSF82199">
    <property type="entry name" value="SET domain"/>
    <property type="match status" value="1"/>
</dbReference>
<comment type="caution">
    <text evidence="2">The sequence shown here is derived from an EMBL/GenBank/DDBJ whole genome shotgun (WGS) entry which is preliminary data.</text>
</comment>
<dbReference type="EMBL" id="CAXAMN010024711">
    <property type="protein sequence ID" value="CAK9089404.1"/>
    <property type="molecule type" value="Genomic_DNA"/>
</dbReference>
<dbReference type="InterPro" id="IPR046341">
    <property type="entry name" value="SET_dom_sf"/>
</dbReference>
<evidence type="ECO:0000256" key="1">
    <source>
        <dbReference type="SAM" id="MobiDB-lite"/>
    </source>
</evidence>
<keyword evidence="3" id="KW-1185">Reference proteome</keyword>
<evidence type="ECO:0000313" key="2">
    <source>
        <dbReference type="EMBL" id="CAK9089404.1"/>
    </source>
</evidence>
<gene>
    <name evidence="2" type="ORF">CCMP2556_LOCUS43040</name>
</gene>
<feature type="region of interest" description="Disordered" evidence="1">
    <location>
        <begin position="533"/>
        <end position="609"/>
    </location>
</feature>
<feature type="compositionally biased region" description="Pro residues" evidence="1">
    <location>
        <begin position="546"/>
        <end position="577"/>
    </location>
</feature>
<reference evidence="2 3" key="1">
    <citation type="submission" date="2024-02" db="EMBL/GenBank/DDBJ databases">
        <authorList>
            <person name="Chen Y."/>
            <person name="Shah S."/>
            <person name="Dougan E. K."/>
            <person name="Thang M."/>
            <person name="Chan C."/>
        </authorList>
    </citation>
    <scope>NUCLEOTIDE SEQUENCE [LARGE SCALE GENOMIC DNA]</scope>
</reference>
<organism evidence="2 3">
    <name type="scientific">Durusdinium trenchii</name>
    <dbReference type="NCBI Taxonomy" id="1381693"/>
    <lineage>
        <taxon>Eukaryota</taxon>
        <taxon>Sar</taxon>
        <taxon>Alveolata</taxon>
        <taxon>Dinophyceae</taxon>
        <taxon>Suessiales</taxon>
        <taxon>Symbiodiniaceae</taxon>
        <taxon>Durusdinium</taxon>
    </lineage>
</organism>